<reference evidence="3" key="1">
    <citation type="journal article" date="2019" name="Int. J. Syst. Evol. Microbiol.">
        <title>The Global Catalogue of Microorganisms (GCM) 10K type strain sequencing project: providing services to taxonomists for standard genome sequencing and annotation.</title>
        <authorList>
            <consortium name="The Broad Institute Genomics Platform"/>
            <consortium name="The Broad Institute Genome Sequencing Center for Infectious Disease"/>
            <person name="Wu L."/>
            <person name="Ma J."/>
        </authorList>
    </citation>
    <scope>NUCLEOTIDE SEQUENCE [LARGE SCALE GENOMIC DNA]</scope>
    <source>
        <strain evidence="3">KCTC 33576</strain>
    </source>
</reference>
<dbReference type="EMBL" id="JBHUOP010000001">
    <property type="protein sequence ID" value="MFD2839010.1"/>
    <property type="molecule type" value="Genomic_DNA"/>
</dbReference>
<sequence>MATDPLLAGFFLYLSLPTLLRRYETSNYWLALLFLVAAIGAGARPMLELGWLAGLYSPIAALLVLGLAWRKARSLLNRDEKILVQFFFKKPPVYGKNII</sequence>
<accession>A0ABW5XAN8</accession>
<dbReference type="Proteomes" id="UP001597391">
    <property type="component" value="Unassembled WGS sequence"/>
</dbReference>
<evidence type="ECO:0000256" key="1">
    <source>
        <dbReference type="SAM" id="Phobius"/>
    </source>
</evidence>
<protein>
    <submittedName>
        <fullName evidence="2">Uncharacterized protein</fullName>
    </submittedName>
</protein>
<gene>
    <name evidence="2" type="ORF">ACFSYH_00280</name>
</gene>
<comment type="caution">
    <text evidence="2">The sequence shown here is derived from an EMBL/GenBank/DDBJ whole genome shotgun (WGS) entry which is preliminary data.</text>
</comment>
<organism evidence="2 3">
    <name type="scientific">Populibacterium corticicola</name>
    <dbReference type="NCBI Taxonomy" id="1812826"/>
    <lineage>
        <taxon>Bacteria</taxon>
        <taxon>Bacillati</taxon>
        <taxon>Actinomycetota</taxon>
        <taxon>Actinomycetes</taxon>
        <taxon>Micrococcales</taxon>
        <taxon>Jonesiaceae</taxon>
        <taxon>Populibacterium</taxon>
    </lineage>
</organism>
<name>A0ABW5XAN8_9MICO</name>
<feature type="transmembrane region" description="Helical" evidence="1">
    <location>
        <begin position="49"/>
        <end position="69"/>
    </location>
</feature>
<keyword evidence="1" id="KW-0812">Transmembrane</keyword>
<proteinExistence type="predicted"/>
<dbReference type="RefSeq" id="WP_377464409.1">
    <property type="nucleotide sequence ID" value="NZ_JBHUOP010000001.1"/>
</dbReference>
<keyword evidence="1" id="KW-1133">Transmembrane helix</keyword>
<keyword evidence="1" id="KW-0472">Membrane</keyword>
<evidence type="ECO:0000313" key="2">
    <source>
        <dbReference type="EMBL" id="MFD2839010.1"/>
    </source>
</evidence>
<keyword evidence="3" id="KW-1185">Reference proteome</keyword>
<evidence type="ECO:0000313" key="3">
    <source>
        <dbReference type="Proteomes" id="UP001597391"/>
    </source>
</evidence>
<feature type="transmembrane region" description="Helical" evidence="1">
    <location>
        <begin position="26"/>
        <end position="43"/>
    </location>
</feature>